<dbReference type="FunCoup" id="C4QZE1">
    <property type="interactions" value="211"/>
</dbReference>
<dbReference type="InterPro" id="IPR051806">
    <property type="entry name" value="HAD-like_SPP"/>
</dbReference>
<dbReference type="EMBL" id="FN392320">
    <property type="protein sequence ID" value="CAY68615.1"/>
    <property type="molecule type" value="Genomic_DNA"/>
</dbReference>
<dbReference type="KEGG" id="ppa:PAS_chr2-1_0016"/>
<evidence type="ECO:0000313" key="1">
    <source>
        <dbReference type="EMBL" id="CAY68615.1"/>
    </source>
</evidence>
<protein>
    <submittedName>
        <fullName evidence="1">2-deoxyglucose-6-phosphate phosphatase, similar to Dog2p, member of a family of low molecular weight</fullName>
    </submittedName>
</protein>
<organism evidence="1 2">
    <name type="scientific">Komagataella phaffii (strain GS115 / ATCC 20864)</name>
    <name type="common">Yeast</name>
    <name type="synonym">Pichia pastoris</name>
    <dbReference type="NCBI Taxonomy" id="644223"/>
    <lineage>
        <taxon>Eukaryota</taxon>
        <taxon>Fungi</taxon>
        <taxon>Dikarya</taxon>
        <taxon>Ascomycota</taxon>
        <taxon>Saccharomycotina</taxon>
        <taxon>Pichiomycetes</taxon>
        <taxon>Pichiales</taxon>
        <taxon>Pichiaceae</taxon>
        <taxon>Komagataella</taxon>
    </lineage>
</organism>
<dbReference type="SFLD" id="SFLDG01129">
    <property type="entry name" value="C1.5:_HAD__Beta-PGM__Phosphata"/>
    <property type="match status" value="1"/>
</dbReference>
<name>C4QZE1_KOMPG</name>
<keyword evidence="2" id="KW-1185">Reference proteome</keyword>
<dbReference type="Pfam" id="PF13419">
    <property type="entry name" value="HAD_2"/>
    <property type="match status" value="1"/>
</dbReference>
<dbReference type="Proteomes" id="UP000000314">
    <property type="component" value="Chromosome 2"/>
</dbReference>
<dbReference type="SMR" id="C4QZE1"/>
<dbReference type="HOGENOM" id="CLU_045011_13_4_1"/>
<dbReference type="OMA" id="NYEHRVR"/>
<dbReference type="SUPFAM" id="SSF56784">
    <property type="entry name" value="HAD-like"/>
    <property type="match status" value="1"/>
</dbReference>
<dbReference type="PANTHER" id="PTHR43481:SF9">
    <property type="entry name" value="2-DEOXYGLUCOSE-6-PHOSPHATE PHOSPHATASE 1-RELATED"/>
    <property type="match status" value="1"/>
</dbReference>
<dbReference type="InParanoid" id="C4QZE1"/>
<sequence length="228" mass="24939">MVSIPCDLCLFDLDGTLVLSTKAIEKGWESVFSEYNVNYNMEEFLQNNHGVRTGDSFDRWLPQIDNTNSKAGDEFEKRISIEYADLAEPVPGAPQLLNSIPKDHWLVVTSGTPLLANGWFSKVLAKFGVTKPEIFVTGQSVSNGKPHPEPYLKGLALWTEKYGKKPAHPIVFEDAPNGIKAGTASGCTVIGIASSFGKEVLQAAGATYVVQDLSHVKFHDNTLDIDNL</sequence>
<accession>C4QZE1</accession>
<dbReference type="GeneID" id="8198135"/>
<dbReference type="eggNOG" id="KOG2914">
    <property type="taxonomic scope" value="Eukaryota"/>
</dbReference>
<dbReference type="OrthoDB" id="40579at2759"/>
<dbReference type="InterPro" id="IPR023198">
    <property type="entry name" value="PGP-like_dom2"/>
</dbReference>
<gene>
    <name evidence="1" type="ordered locus">PAS_chr2-1_0016</name>
</gene>
<dbReference type="GO" id="GO:0003850">
    <property type="term" value="F:2-deoxyglucose-6-phosphatase activity"/>
    <property type="evidence" value="ECO:0007669"/>
    <property type="project" value="TreeGrafter"/>
</dbReference>
<dbReference type="InterPro" id="IPR041492">
    <property type="entry name" value="HAD_2"/>
</dbReference>
<dbReference type="PANTHER" id="PTHR43481">
    <property type="entry name" value="FRUCTOSE-1-PHOSPHATE PHOSPHATASE"/>
    <property type="match status" value="1"/>
</dbReference>
<dbReference type="SFLD" id="SFLDS00003">
    <property type="entry name" value="Haloacid_Dehalogenase"/>
    <property type="match status" value="1"/>
</dbReference>
<dbReference type="AlphaFoldDB" id="C4QZE1"/>
<dbReference type="STRING" id="644223.C4QZE1"/>
<dbReference type="RefSeq" id="XP_002490895.1">
    <property type="nucleotide sequence ID" value="XM_002490850.1"/>
</dbReference>
<dbReference type="Gene3D" id="1.10.150.240">
    <property type="entry name" value="Putative phosphatase, domain 2"/>
    <property type="match status" value="1"/>
</dbReference>
<dbReference type="Gene3D" id="3.40.50.1000">
    <property type="entry name" value="HAD superfamily/HAD-like"/>
    <property type="match status" value="1"/>
</dbReference>
<dbReference type="InterPro" id="IPR036412">
    <property type="entry name" value="HAD-like_sf"/>
</dbReference>
<dbReference type="InterPro" id="IPR006439">
    <property type="entry name" value="HAD-SF_hydro_IA"/>
</dbReference>
<proteinExistence type="predicted"/>
<evidence type="ECO:0000313" key="2">
    <source>
        <dbReference type="Proteomes" id="UP000000314"/>
    </source>
</evidence>
<dbReference type="InterPro" id="IPR023214">
    <property type="entry name" value="HAD_sf"/>
</dbReference>
<dbReference type="NCBIfam" id="TIGR01509">
    <property type="entry name" value="HAD-SF-IA-v3"/>
    <property type="match status" value="1"/>
</dbReference>
<reference evidence="1 2" key="1">
    <citation type="journal article" date="2009" name="Nat. Biotechnol.">
        <title>Genome sequence of the recombinant protein production host Pichia pastoris.</title>
        <authorList>
            <person name="De Schutter K."/>
            <person name="Lin Y.C."/>
            <person name="Tiels P."/>
            <person name="Van Hecke A."/>
            <person name="Glinka S."/>
            <person name="Weber-Lehmann J."/>
            <person name="Rouze P."/>
            <person name="Van de Peer Y."/>
            <person name="Callewaert N."/>
        </authorList>
    </citation>
    <scope>NUCLEOTIDE SEQUENCE [LARGE SCALE GENOMIC DNA]</scope>
    <source>
        <strain evidence="2">GS115 / ATCC 20864</strain>
    </source>
</reference>